<evidence type="ECO:0000256" key="3">
    <source>
        <dbReference type="ARBA" id="ARBA00022801"/>
    </source>
</evidence>
<dbReference type="PANTHER" id="PTHR36175:SF1">
    <property type="entry name" value="CYANOPHYCINASE"/>
    <property type="match status" value="1"/>
</dbReference>
<evidence type="ECO:0000313" key="5">
    <source>
        <dbReference type="EMBL" id="CAA9562959.1"/>
    </source>
</evidence>
<gene>
    <name evidence="5" type="ORF">AVDCRST_MAG87-1722</name>
</gene>
<reference evidence="5" key="1">
    <citation type="submission" date="2020-02" db="EMBL/GenBank/DDBJ databases">
        <authorList>
            <person name="Meier V. D."/>
        </authorList>
    </citation>
    <scope>NUCLEOTIDE SEQUENCE</scope>
    <source>
        <strain evidence="5">AVDCRST_MAG87</strain>
    </source>
</reference>
<sequence>MANTAVFLIGGGWTADAYPRTYGPFVQAATVGGRTRIACVLLDDAHRDDLFGMVQFAFNAAGTTDVYPVFVSPARPLQRADVEGATGIFVAGGHTPAYHDAIVPSASAWIRELVESGIPYAGNSAGAMIGPERAIAGGWRMTRAGQQVEICSKEVSEEVDELDVRPGLGLVPFSVDPHAAQYGTPTRLLHAIDAGRVDDGWAIDEDTVLIVRDGEVSVAGRGVAWHVRKVEGGLTVEIRPAQD</sequence>
<keyword evidence="3" id="KW-0378">Hydrolase</keyword>
<protein>
    <recommendedName>
        <fullName evidence="6">Cyanophycinase</fullName>
    </recommendedName>
</protein>
<evidence type="ECO:0000256" key="1">
    <source>
        <dbReference type="ARBA" id="ARBA00006534"/>
    </source>
</evidence>
<dbReference type="GO" id="GO:0006508">
    <property type="term" value="P:proteolysis"/>
    <property type="evidence" value="ECO:0007669"/>
    <property type="project" value="UniProtKB-KW"/>
</dbReference>
<keyword evidence="2" id="KW-0645">Protease</keyword>
<name>A0A6J4UX85_9BACT</name>
<dbReference type="PANTHER" id="PTHR36175">
    <property type="entry name" value="CYANOPHYCINASE"/>
    <property type="match status" value="1"/>
</dbReference>
<dbReference type="Gene3D" id="3.40.50.880">
    <property type="match status" value="1"/>
</dbReference>
<keyword evidence="4" id="KW-0720">Serine protease</keyword>
<dbReference type="AlphaFoldDB" id="A0A6J4UX85"/>
<comment type="similarity">
    <text evidence="1">Belongs to the peptidase S51 family.</text>
</comment>
<organism evidence="5">
    <name type="scientific">uncultured Thermomicrobiales bacterium</name>
    <dbReference type="NCBI Taxonomy" id="1645740"/>
    <lineage>
        <taxon>Bacteria</taxon>
        <taxon>Pseudomonadati</taxon>
        <taxon>Thermomicrobiota</taxon>
        <taxon>Thermomicrobia</taxon>
        <taxon>Thermomicrobiales</taxon>
        <taxon>environmental samples</taxon>
    </lineage>
</organism>
<dbReference type="EMBL" id="CADCWJ010000386">
    <property type="protein sequence ID" value="CAA9562959.1"/>
    <property type="molecule type" value="Genomic_DNA"/>
</dbReference>
<proteinExistence type="inferred from homology"/>
<evidence type="ECO:0000256" key="2">
    <source>
        <dbReference type="ARBA" id="ARBA00022670"/>
    </source>
</evidence>
<dbReference type="InterPro" id="IPR029062">
    <property type="entry name" value="Class_I_gatase-like"/>
</dbReference>
<evidence type="ECO:0000256" key="4">
    <source>
        <dbReference type="ARBA" id="ARBA00022825"/>
    </source>
</evidence>
<accession>A0A6J4UX85</accession>
<dbReference type="InterPro" id="IPR005320">
    <property type="entry name" value="Peptidase_S51"/>
</dbReference>
<dbReference type="SUPFAM" id="SSF52317">
    <property type="entry name" value="Class I glutamine amidotransferase-like"/>
    <property type="match status" value="1"/>
</dbReference>
<dbReference type="GO" id="GO:0008236">
    <property type="term" value="F:serine-type peptidase activity"/>
    <property type="evidence" value="ECO:0007669"/>
    <property type="project" value="UniProtKB-KW"/>
</dbReference>
<evidence type="ECO:0008006" key="6">
    <source>
        <dbReference type="Google" id="ProtNLM"/>
    </source>
</evidence>
<dbReference type="CDD" id="cd03129">
    <property type="entry name" value="GAT1_Peptidase_E_like"/>
    <property type="match status" value="1"/>
</dbReference>
<dbReference type="Pfam" id="PF03575">
    <property type="entry name" value="Peptidase_S51"/>
    <property type="match status" value="1"/>
</dbReference>